<protein>
    <submittedName>
        <fullName evidence="1">Uncharacterized protein</fullName>
    </submittedName>
</protein>
<dbReference type="Proteomes" id="UP000217790">
    <property type="component" value="Unassembled WGS sequence"/>
</dbReference>
<reference evidence="2" key="1">
    <citation type="journal article" date="2017" name="Nat. Ecol. Evol.">
        <title>Genome expansion and lineage-specific genetic innovations in the forest pathogenic fungi Armillaria.</title>
        <authorList>
            <person name="Sipos G."/>
            <person name="Prasanna A.N."/>
            <person name="Walter M.C."/>
            <person name="O'Connor E."/>
            <person name="Balint B."/>
            <person name="Krizsan K."/>
            <person name="Kiss B."/>
            <person name="Hess J."/>
            <person name="Varga T."/>
            <person name="Slot J."/>
            <person name="Riley R."/>
            <person name="Boka B."/>
            <person name="Rigling D."/>
            <person name="Barry K."/>
            <person name="Lee J."/>
            <person name="Mihaltcheva S."/>
            <person name="LaButti K."/>
            <person name="Lipzen A."/>
            <person name="Waldron R."/>
            <person name="Moloney N.M."/>
            <person name="Sperisen C."/>
            <person name="Kredics L."/>
            <person name="Vagvoelgyi C."/>
            <person name="Patrignani A."/>
            <person name="Fitzpatrick D."/>
            <person name="Nagy I."/>
            <person name="Doyle S."/>
            <person name="Anderson J.B."/>
            <person name="Grigoriev I.V."/>
            <person name="Gueldener U."/>
            <person name="Muensterkoetter M."/>
            <person name="Nagy L.G."/>
        </authorList>
    </citation>
    <scope>NUCLEOTIDE SEQUENCE [LARGE SCALE GENOMIC DNA]</scope>
    <source>
        <strain evidence="2">Ar21-2</strain>
    </source>
</reference>
<proteinExistence type="predicted"/>
<dbReference type="AlphaFoldDB" id="A0A2H3CKS2"/>
<dbReference type="OMA" id="LLWTQIC"/>
<sequence length="289" mass="32666">MTLVPFFHCTVTVMSPITPFFDLVLIAPSSESSDSAIKTVQRAYLTVFGKDVPVLDQDDHLLLWTQICSSPGVPDGIVEELRQILPSLPDLTWKNVARVVGLDSSRGDYQLSGKPIQKLYLPEKLIEELLNSAYGRKYQNDKRQHVQLGSLAVKIILNNLGFSHYLFRSEPSFKFEMRIALNAALLILESERSEPSDISEVCAQAIVEATCLAASNSRQGYSYPIHVVITDLYETRFYTYDPSAKKIHIRGYFRVESFGSELILVEIQRRFENHCFYGCSLFLHGTCSL</sequence>
<keyword evidence="2" id="KW-1185">Reference proteome</keyword>
<evidence type="ECO:0000313" key="1">
    <source>
        <dbReference type="EMBL" id="PBK82480.1"/>
    </source>
</evidence>
<accession>A0A2H3CKS2</accession>
<name>A0A2H3CKS2_ARMGA</name>
<gene>
    <name evidence="1" type="ORF">ARMGADRAFT_1068170</name>
</gene>
<evidence type="ECO:0000313" key="2">
    <source>
        <dbReference type="Proteomes" id="UP000217790"/>
    </source>
</evidence>
<dbReference type="OrthoDB" id="2879055at2759"/>
<organism evidence="1 2">
    <name type="scientific">Armillaria gallica</name>
    <name type="common">Bulbous honey fungus</name>
    <name type="synonym">Armillaria bulbosa</name>
    <dbReference type="NCBI Taxonomy" id="47427"/>
    <lineage>
        <taxon>Eukaryota</taxon>
        <taxon>Fungi</taxon>
        <taxon>Dikarya</taxon>
        <taxon>Basidiomycota</taxon>
        <taxon>Agaricomycotina</taxon>
        <taxon>Agaricomycetes</taxon>
        <taxon>Agaricomycetidae</taxon>
        <taxon>Agaricales</taxon>
        <taxon>Marasmiineae</taxon>
        <taxon>Physalacriaceae</taxon>
        <taxon>Armillaria</taxon>
    </lineage>
</organism>
<dbReference type="EMBL" id="KZ293717">
    <property type="protein sequence ID" value="PBK82480.1"/>
    <property type="molecule type" value="Genomic_DNA"/>
</dbReference>
<dbReference type="InParanoid" id="A0A2H3CKS2"/>